<name>A0A316CPP0_PSESE</name>
<organism evidence="5 6">
    <name type="scientific">Pseudaminobacter salicylatoxidans</name>
    <dbReference type="NCBI Taxonomy" id="93369"/>
    <lineage>
        <taxon>Bacteria</taxon>
        <taxon>Pseudomonadati</taxon>
        <taxon>Pseudomonadota</taxon>
        <taxon>Alphaproteobacteria</taxon>
        <taxon>Hyphomicrobiales</taxon>
        <taxon>Phyllobacteriaceae</taxon>
        <taxon>Pseudaminobacter</taxon>
    </lineage>
</organism>
<evidence type="ECO:0000256" key="2">
    <source>
        <dbReference type="ARBA" id="ARBA00022801"/>
    </source>
</evidence>
<protein>
    <submittedName>
        <fullName evidence="5">DNA repair exonuclease SbcCD nuclease subunit</fullName>
    </submittedName>
</protein>
<dbReference type="PANTHER" id="PTHR30337:SF0">
    <property type="entry name" value="NUCLEASE SBCCD SUBUNIT D"/>
    <property type="match status" value="1"/>
</dbReference>
<dbReference type="OrthoDB" id="9773856at2"/>
<dbReference type="SUPFAM" id="SSF56300">
    <property type="entry name" value="Metallo-dependent phosphatases"/>
    <property type="match status" value="1"/>
</dbReference>
<evidence type="ECO:0000313" key="6">
    <source>
        <dbReference type="Proteomes" id="UP000245396"/>
    </source>
</evidence>
<dbReference type="InterPro" id="IPR050535">
    <property type="entry name" value="DNA_Repair-Maintenance_Comp"/>
</dbReference>
<dbReference type="InterPro" id="IPR041796">
    <property type="entry name" value="Mre11_N"/>
</dbReference>
<dbReference type="CDD" id="cd00840">
    <property type="entry name" value="MPP_Mre11_N"/>
    <property type="match status" value="1"/>
</dbReference>
<dbReference type="PANTHER" id="PTHR30337">
    <property type="entry name" value="COMPONENT OF ATP-DEPENDENT DSDNA EXONUCLEASE"/>
    <property type="match status" value="1"/>
</dbReference>
<sequence>MAFRFLHTADWQIGKPFGNVPGDAGAELRSRRIATVGEIARLAAERNVDAVVVAGDAFDSNEVQDRTILRTLDALKSFSGRWIFLPGNHDAALAHSVWSRLRQMGPEDNIVIADRPQPIEGWEGRAVILPAPLTRRRESLDQTEWFDMAATPQGAIRIGLAHGSVANRLPGAAEASNEIPDDRARTAGLAYLALGDWHGSLQIAQRTWYSGTPETDRHRANRSGFVHIVEIDGPDAPERVEVVPTSHYQWRQLEAEMLDGTCNAGLDALAELEAEAARRVVSLTLRGGISLAERYQLGIELEKWRNRFHHLDVEDAGLFEEPTDDDLDALDSSGFVRLAVERLKVQAASDADPQAAAARVALRMMYVDHMNGGPR</sequence>
<keyword evidence="6" id="KW-1185">Reference proteome</keyword>
<dbReference type="Pfam" id="PF00149">
    <property type="entry name" value="Metallophos"/>
    <property type="match status" value="1"/>
</dbReference>
<evidence type="ECO:0000256" key="3">
    <source>
        <dbReference type="ARBA" id="ARBA00022839"/>
    </source>
</evidence>
<dbReference type="InterPro" id="IPR004843">
    <property type="entry name" value="Calcineurin-like_PHP"/>
</dbReference>
<keyword evidence="2" id="KW-0378">Hydrolase</keyword>
<dbReference type="InterPro" id="IPR029052">
    <property type="entry name" value="Metallo-depent_PP-like"/>
</dbReference>
<dbReference type="GO" id="GO:0004527">
    <property type="term" value="F:exonuclease activity"/>
    <property type="evidence" value="ECO:0007669"/>
    <property type="project" value="UniProtKB-KW"/>
</dbReference>
<dbReference type="Proteomes" id="UP000245396">
    <property type="component" value="Unassembled WGS sequence"/>
</dbReference>
<keyword evidence="3 5" id="KW-0269">Exonuclease</keyword>
<feature type="domain" description="Calcineurin-like phosphoesterase" evidence="4">
    <location>
        <begin position="3"/>
        <end position="110"/>
    </location>
</feature>
<keyword evidence="1" id="KW-0540">Nuclease</keyword>
<evidence type="ECO:0000256" key="1">
    <source>
        <dbReference type="ARBA" id="ARBA00022722"/>
    </source>
</evidence>
<dbReference type="InterPro" id="IPR014577">
    <property type="entry name" value="UCP033093_metalloPase"/>
</dbReference>
<comment type="caution">
    <text evidence="5">The sequence shown here is derived from an EMBL/GenBank/DDBJ whole genome shotgun (WGS) entry which is preliminary data.</text>
</comment>
<dbReference type="Gene3D" id="3.60.21.10">
    <property type="match status" value="1"/>
</dbReference>
<dbReference type="STRING" id="1192868.GCA_000304395_03208"/>
<reference evidence="5 6" key="1">
    <citation type="submission" date="2018-05" db="EMBL/GenBank/DDBJ databases">
        <title>Genomic Encyclopedia of Type Strains, Phase IV (KMG-IV): sequencing the most valuable type-strain genomes for metagenomic binning, comparative biology and taxonomic classification.</title>
        <authorList>
            <person name="Goeker M."/>
        </authorList>
    </citation>
    <scope>NUCLEOTIDE SEQUENCE [LARGE SCALE GENOMIC DNA]</scope>
    <source>
        <strain evidence="5 6">DSM 6986</strain>
    </source>
</reference>
<evidence type="ECO:0000259" key="4">
    <source>
        <dbReference type="Pfam" id="PF00149"/>
    </source>
</evidence>
<dbReference type="EMBL" id="QGGG01000006">
    <property type="protein sequence ID" value="PWJ84154.1"/>
    <property type="molecule type" value="Genomic_DNA"/>
</dbReference>
<accession>A0A316CPP0</accession>
<gene>
    <name evidence="5" type="ORF">C7441_10668</name>
</gene>
<dbReference type="RefSeq" id="WP_109612763.1">
    <property type="nucleotide sequence ID" value="NZ_QGGG01000006.1"/>
</dbReference>
<dbReference type="PIRSF" id="PIRSF033093">
    <property type="entry name" value="UCP_ML1119"/>
    <property type="match status" value="1"/>
</dbReference>
<dbReference type="AlphaFoldDB" id="A0A316CPP0"/>
<evidence type="ECO:0000313" key="5">
    <source>
        <dbReference type="EMBL" id="PWJ84154.1"/>
    </source>
</evidence>
<proteinExistence type="predicted"/>